<evidence type="ECO:0000313" key="4">
    <source>
        <dbReference type="EMBL" id="TJZ54295.1"/>
    </source>
</evidence>
<name>A0A4U0NJ33_9ACTN</name>
<dbReference type="InterPro" id="IPR014440">
    <property type="entry name" value="HCCAis_GSTk"/>
</dbReference>
<evidence type="ECO:0000313" key="5">
    <source>
        <dbReference type="Proteomes" id="UP000308697"/>
    </source>
</evidence>
<dbReference type="Gene3D" id="3.40.30.10">
    <property type="entry name" value="Glutaredoxin"/>
    <property type="match status" value="1"/>
</dbReference>
<accession>A0A4U0NJ33</accession>
<dbReference type="EMBL" id="SUMB01000004">
    <property type="protein sequence ID" value="TJZ54295.1"/>
    <property type="molecule type" value="Genomic_DNA"/>
</dbReference>
<evidence type="ECO:0000256" key="2">
    <source>
        <dbReference type="PIRSR" id="PIRSR006386-1"/>
    </source>
</evidence>
<dbReference type="PIRSF" id="PIRSF006386">
    <property type="entry name" value="HCCAis_GSTk"/>
    <property type="match status" value="1"/>
</dbReference>
<comment type="caution">
    <text evidence="4">The sequence shown here is derived from an EMBL/GenBank/DDBJ whole genome shotgun (WGS) entry which is preliminary data.</text>
</comment>
<dbReference type="RefSeq" id="WP_136740220.1">
    <property type="nucleotide sequence ID" value="NZ_SUMB01000004.1"/>
</dbReference>
<protein>
    <recommendedName>
        <fullName evidence="1">2-hydroxychromene-2-carboxylate isomerase</fullName>
        <ecNumber evidence="1">5.99.1.4</ecNumber>
    </recommendedName>
</protein>
<dbReference type="GO" id="GO:0018845">
    <property type="term" value="F:2-hydroxychromene-2-carboxylate isomerase activity"/>
    <property type="evidence" value="ECO:0007669"/>
    <property type="project" value="UniProtKB-UniRule"/>
</dbReference>
<dbReference type="Pfam" id="PF01323">
    <property type="entry name" value="DSBA"/>
    <property type="match status" value="1"/>
</dbReference>
<dbReference type="PANTHER" id="PTHR42943">
    <property type="entry name" value="GLUTATHIONE S-TRANSFERASE KAPPA"/>
    <property type="match status" value="1"/>
</dbReference>
<feature type="active site" description="Nucleophile" evidence="2">
    <location>
        <position position="18"/>
    </location>
</feature>
<keyword evidence="5" id="KW-1185">Reference proteome</keyword>
<dbReference type="EC" id="5.99.1.4" evidence="1"/>
<reference evidence="4 5" key="1">
    <citation type="submission" date="2019-04" db="EMBL/GenBank/DDBJ databases">
        <title>Streptomyces piniterrae sp. nov., a heliquinomycin-producing actinomycete isolated from rhizosphere soil of Pinus yunnanensis.</title>
        <authorList>
            <person name="Zhuang X."/>
            <person name="Zhao J."/>
        </authorList>
    </citation>
    <scope>NUCLEOTIDE SEQUENCE [LARGE SCALE GENOMIC DNA]</scope>
    <source>
        <strain evidence="5">jys28</strain>
    </source>
</reference>
<dbReference type="PANTHER" id="PTHR42943:SF2">
    <property type="entry name" value="GLUTATHIONE S-TRANSFERASE KAPPA 1"/>
    <property type="match status" value="1"/>
</dbReference>
<feature type="domain" description="DSBA-like thioredoxin" evidence="3">
    <location>
        <begin position="12"/>
        <end position="205"/>
    </location>
</feature>
<keyword evidence="1 4" id="KW-0413">Isomerase</keyword>
<dbReference type="OrthoDB" id="5244108at2"/>
<dbReference type="InterPro" id="IPR036249">
    <property type="entry name" value="Thioredoxin-like_sf"/>
</dbReference>
<comment type="catalytic activity">
    <reaction evidence="1">
        <text>2-hydroxychromene-2-carboxylate = (3E)-4-(2-hydroxyphenyl)-2-oxobut-3-enoate</text>
        <dbReference type="Rhea" id="RHEA:27401"/>
        <dbReference type="ChEBI" id="CHEBI:59350"/>
        <dbReference type="ChEBI" id="CHEBI:59353"/>
        <dbReference type="EC" id="5.99.1.4"/>
    </reaction>
</comment>
<dbReference type="AlphaFoldDB" id="A0A4U0NJ33"/>
<dbReference type="InterPro" id="IPR001853">
    <property type="entry name" value="DSBA-like_thioredoxin_dom"/>
</dbReference>
<dbReference type="Proteomes" id="UP000308697">
    <property type="component" value="Unassembled WGS sequence"/>
</dbReference>
<dbReference type="InterPro" id="IPR051924">
    <property type="entry name" value="GST_Kappa/NadH"/>
</dbReference>
<sequence>MSPAGKNKTPRFYFSLRSPYSWLAYREVMSQHKELVDELEWLPFFEPDPESARQLTEQGGRFPFSEMSREKNRYVLQDVGRLTKARGLKVNWPVDRNPVWEVPHLGYLVAREHGLGHEYIAAVYQARFGAGRDICDRATIADIGAELGIDQRLIADASDDPKLRAEGVRILLEVCMDGVFGVPFFVHGFTRFWGLDRLDDFVEHLRSRSAPASTLPEPAGAVALGRSVEDAHAGGCG</sequence>
<dbReference type="GO" id="GO:0016491">
    <property type="term" value="F:oxidoreductase activity"/>
    <property type="evidence" value="ECO:0007669"/>
    <property type="project" value="InterPro"/>
</dbReference>
<gene>
    <name evidence="4" type="ORF">FCH28_14110</name>
</gene>
<evidence type="ECO:0000259" key="3">
    <source>
        <dbReference type="Pfam" id="PF01323"/>
    </source>
</evidence>
<proteinExistence type="inferred from homology"/>
<dbReference type="SUPFAM" id="SSF52833">
    <property type="entry name" value="Thioredoxin-like"/>
    <property type="match status" value="1"/>
</dbReference>
<organism evidence="4 5">
    <name type="scientific">Streptomyces piniterrae</name>
    <dbReference type="NCBI Taxonomy" id="2571125"/>
    <lineage>
        <taxon>Bacteria</taxon>
        <taxon>Bacillati</taxon>
        <taxon>Actinomycetota</taxon>
        <taxon>Actinomycetes</taxon>
        <taxon>Kitasatosporales</taxon>
        <taxon>Streptomycetaceae</taxon>
        <taxon>Streptomyces</taxon>
    </lineage>
</organism>
<comment type="similarity">
    <text evidence="1">Belongs to the GST superfamily. NadH family.</text>
</comment>
<evidence type="ECO:0000256" key="1">
    <source>
        <dbReference type="PIRNR" id="PIRNR006386"/>
    </source>
</evidence>